<dbReference type="PROSITE" id="PS51197">
    <property type="entry name" value="HTH_RRF2_2"/>
    <property type="match status" value="1"/>
</dbReference>
<dbReference type="GO" id="GO:0003677">
    <property type="term" value="F:DNA binding"/>
    <property type="evidence" value="ECO:0007669"/>
    <property type="project" value="UniProtKB-KW"/>
</dbReference>
<sequence>MKISAKGDYACRALLELALNHGSGSPVHVTEIAERQGIPRKYLVQILVMLKGAGLVKSKRGIEGGYLLSRAPSEITLGEVVRIVDGPLLPLKCSDEDTSTTCERKPICGFHPIWEEVRGSISHIVDNLTYEDICKRTREAAQMYYI</sequence>
<dbReference type="PANTHER" id="PTHR33221:SF5">
    <property type="entry name" value="HTH-TYPE TRANSCRIPTIONAL REGULATOR ISCR"/>
    <property type="match status" value="1"/>
</dbReference>
<dbReference type="Proteomes" id="UP000285961">
    <property type="component" value="Unassembled WGS sequence"/>
</dbReference>
<comment type="caution">
    <text evidence="2">The sequence shown here is derived from an EMBL/GenBank/DDBJ whole genome shotgun (WGS) entry which is preliminary data.</text>
</comment>
<reference evidence="2 3" key="1">
    <citation type="journal article" date="2017" name="ISME J.">
        <title>Energy and carbon metabolisms in a deep terrestrial subsurface fluid microbial community.</title>
        <authorList>
            <person name="Momper L."/>
            <person name="Jungbluth S.P."/>
            <person name="Lee M.D."/>
            <person name="Amend J.P."/>
        </authorList>
    </citation>
    <scope>NUCLEOTIDE SEQUENCE [LARGE SCALE GENOMIC DNA]</scope>
    <source>
        <strain evidence="2">SURF_17</strain>
    </source>
</reference>
<dbReference type="EMBL" id="QZKI01000006">
    <property type="protein sequence ID" value="RJP75143.1"/>
    <property type="molecule type" value="Genomic_DNA"/>
</dbReference>
<accession>A0A419F947</accession>
<dbReference type="Pfam" id="PF02082">
    <property type="entry name" value="Rrf2"/>
    <property type="match status" value="1"/>
</dbReference>
<evidence type="ECO:0000313" key="2">
    <source>
        <dbReference type="EMBL" id="RJP75143.1"/>
    </source>
</evidence>
<dbReference type="InterPro" id="IPR000944">
    <property type="entry name" value="Tscrpt_reg_Rrf2"/>
</dbReference>
<dbReference type="InterPro" id="IPR036388">
    <property type="entry name" value="WH-like_DNA-bd_sf"/>
</dbReference>
<gene>
    <name evidence="2" type="ORF">C4532_00950</name>
</gene>
<keyword evidence="1" id="KW-0238">DNA-binding</keyword>
<protein>
    <submittedName>
        <fullName evidence="2">Rrf2 family transcriptional regulator</fullName>
    </submittedName>
</protein>
<dbReference type="InterPro" id="IPR030489">
    <property type="entry name" value="TR_Rrf2-type_CS"/>
</dbReference>
<dbReference type="NCBIfam" id="TIGR00738">
    <property type="entry name" value="rrf2_super"/>
    <property type="match status" value="1"/>
</dbReference>
<dbReference type="PANTHER" id="PTHR33221">
    <property type="entry name" value="WINGED HELIX-TURN-HELIX TRANSCRIPTIONAL REGULATOR, RRF2 FAMILY"/>
    <property type="match status" value="1"/>
</dbReference>
<dbReference type="InterPro" id="IPR036390">
    <property type="entry name" value="WH_DNA-bd_sf"/>
</dbReference>
<evidence type="ECO:0000256" key="1">
    <source>
        <dbReference type="ARBA" id="ARBA00023125"/>
    </source>
</evidence>
<dbReference type="AlphaFoldDB" id="A0A419F947"/>
<organism evidence="2 3">
    <name type="scientific">Candidatus Abyssobacteria bacterium SURF_17</name>
    <dbReference type="NCBI Taxonomy" id="2093361"/>
    <lineage>
        <taxon>Bacteria</taxon>
        <taxon>Pseudomonadati</taxon>
        <taxon>Candidatus Hydrogenedentota</taxon>
        <taxon>Candidatus Abyssobacteria</taxon>
    </lineage>
</organism>
<dbReference type="GO" id="GO:0005829">
    <property type="term" value="C:cytosol"/>
    <property type="evidence" value="ECO:0007669"/>
    <property type="project" value="TreeGrafter"/>
</dbReference>
<proteinExistence type="predicted"/>
<dbReference type="GO" id="GO:0003700">
    <property type="term" value="F:DNA-binding transcription factor activity"/>
    <property type="evidence" value="ECO:0007669"/>
    <property type="project" value="TreeGrafter"/>
</dbReference>
<name>A0A419F947_9BACT</name>
<evidence type="ECO:0000313" key="3">
    <source>
        <dbReference type="Proteomes" id="UP000285961"/>
    </source>
</evidence>
<dbReference type="Gene3D" id="1.10.10.10">
    <property type="entry name" value="Winged helix-like DNA-binding domain superfamily/Winged helix DNA-binding domain"/>
    <property type="match status" value="1"/>
</dbReference>
<dbReference type="SUPFAM" id="SSF46785">
    <property type="entry name" value="Winged helix' DNA-binding domain"/>
    <property type="match status" value="1"/>
</dbReference>
<dbReference type="PROSITE" id="PS01332">
    <property type="entry name" value="HTH_RRF2_1"/>
    <property type="match status" value="1"/>
</dbReference>